<dbReference type="Proteomes" id="UP000682733">
    <property type="component" value="Unassembled WGS sequence"/>
</dbReference>
<evidence type="ECO:0000313" key="3">
    <source>
        <dbReference type="EMBL" id="CAF1589047.1"/>
    </source>
</evidence>
<proteinExistence type="inferred from homology"/>
<evidence type="ECO:0000256" key="1">
    <source>
        <dbReference type="ARBA" id="ARBA00006484"/>
    </source>
</evidence>
<accession>A0A8S2FYV2</accession>
<dbReference type="EMBL" id="CAJNOK010047726">
    <property type="protein sequence ID" value="CAF1589047.1"/>
    <property type="molecule type" value="Genomic_DNA"/>
</dbReference>
<name>A0A8S2FYV2_9BILA</name>
<dbReference type="AlphaFoldDB" id="A0A8S2FYV2"/>
<evidence type="ECO:0000256" key="2">
    <source>
        <dbReference type="ARBA" id="ARBA00023002"/>
    </source>
</evidence>
<reference evidence="3" key="1">
    <citation type="submission" date="2021-02" db="EMBL/GenBank/DDBJ databases">
        <authorList>
            <person name="Nowell W R."/>
        </authorList>
    </citation>
    <scope>NUCLEOTIDE SEQUENCE</scope>
</reference>
<sequence>MDQKIWNFKKKSNKLSMIITLYLFQTGTMYLTLRLLEEKLLNENATIVIVSSDLHKRGLKQSYEYIENLNAGNYGGMAVYSQTKLFNLLFANYLLKSYLPKHYDKYRIKVATLHPGFIPTTELSRQIQNRFLRIVMQRILPILPITTTVEDGARRIYKAATDPESNGRYIGNGNIYVEEHVTARDQTLAKQLWDRSCELLDRQDWIS</sequence>
<dbReference type="Gene3D" id="3.40.50.720">
    <property type="entry name" value="NAD(P)-binding Rossmann-like Domain"/>
    <property type="match status" value="1"/>
</dbReference>
<evidence type="ECO:0000313" key="4">
    <source>
        <dbReference type="EMBL" id="CAF4392160.1"/>
    </source>
</evidence>
<dbReference type="GO" id="GO:0016491">
    <property type="term" value="F:oxidoreductase activity"/>
    <property type="evidence" value="ECO:0007669"/>
    <property type="project" value="UniProtKB-KW"/>
</dbReference>
<dbReference type="EMBL" id="CAJOBA010071070">
    <property type="protein sequence ID" value="CAF4392160.1"/>
    <property type="molecule type" value="Genomic_DNA"/>
</dbReference>
<dbReference type="Proteomes" id="UP000677228">
    <property type="component" value="Unassembled WGS sequence"/>
</dbReference>
<evidence type="ECO:0008006" key="6">
    <source>
        <dbReference type="Google" id="ProtNLM"/>
    </source>
</evidence>
<keyword evidence="2" id="KW-0560">Oxidoreductase</keyword>
<dbReference type="PANTHER" id="PTHR24320">
    <property type="entry name" value="RETINOL DEHYDROGENASE"/>
    <property type="match status" value="1"/>
</dbReference>
<gene>
    <name evidence="3" type="ORF">OVA965_LOCUS41444</name>
    <name evidence="4" type="ORF">TMI583_LOCUS43095</name>
</gene>
<dbReference type="SUPFAM" id="SSF51735">
    <property type="entry name" value="NAD(P)-binding Rossmann-fold domains"/>
    <property type="match status" value="1"/>
</dbReference>
<dbReference type="PANTHER" id="PTHR24320:SF152">
    <property type="entry name" value="SHORT-CHAIN DEHYDROGENASE_REDUCTASE FAMILY PROTEIN"/>
    <property type="match status" value="1"/>
</dbReference>
<protein>
    <recommendedName>
        <fullName evidence="6">Short-chain dehydrogenase TIC 32, chloroplastic</fullName>
    </recommendedName>
</protein>
<dbReference type="InterPro" id="IPR036291">
    <property type="entry name" value="NAD(P)-bd_dom_sf"/>
</dbReference>
<organism evidence="3 5">
    <name type="scientific">Didymodactylos carnosus</name>
    <dbReference type="NCBI Taxonomy" id="1234261"/>
    <lineage>
        <taxon>Eukaryota</taxon>
        <taxon>Metazoa</taxon>
        <taxon>Spiralia</taxon>
        <taxon>Gnathifera</taxon>
        <taxon>Rotifera</taxon>
        <taxon>Eurotatoria</taxon>
        <taxon>Bdelloidea</taxon>
        <taxon>Philodinida</taxon>
        <taxon>Philodinidae</taxon>
        <taxon>Didymodactylos</taxon>
    </lineage>
</organism>
<comment type="caution">
    <text evidence="3">The sequence shown here is derived from an EMBL/GenBank/DDBJ whole genome shotgun (WGS) entry which is preliminary data.</text>
</comment>
<evidence type="ECO:0000313" key="5">
    <source>
        <dbReference type="Proteomes" id="UP000677228"/>
    </source>
</evidence>
<comment type="similarity">
    <text evidence="1">Belongs to the short-chain dehydrogenases/reductases (SDR) family.</text>
</comment>